<evidence type="ECO:0000256" key="1">
    <source>
        <dbReference type="ARBA" id="ARBA00009437"/>
    </source>
</evidence>
<accession>A0A1W2G8D1</accession>
<dbReference type="Gene3D" id="1.10.10.10">
    <property type="entry name" value="Winged helix-like DNA-binding domain superfamily/Winged helix DNA-binding domain"/>
    <property type="match status" value="1"/>
</dbReference>
<keyword evidence="3 6" id="KW-0238">DNA-binding</keyword>
<dbReference type="Pfam" id="PF03466">
    <property type="entry name" value="LysR_substrate"/>
    <property type="match status" value="1"/>
</dbReference>
<comment type="similarity">
    <text evidence="1">Belongs to the LysR transcriptional regulatory family.</text>
</comment>
<dbReference type="AlphaFoldDB" id="A0A1W2G8D1"/>
<dbReference type="InterPro" id="IPR036388">
    <property type="entry name" value="WH-like_DNA-bd_sf"/>
</dbReference>
<keyword evidence="7" id="KW-1185">Reference proteome</keyword>
<dbReference type="GO" id="GO:0003700">
    <property type="term" value="F:DNA-binding transcription factor activity"/>
    <property type="evidence" value="ECO:0007669"/>
    <property type="project" value="InterPro"/>
</dbReference>
<feature type="domain" description="HTH lysR-type" evidence="5">
    <location>
        <begin position="2"/>
        <end position="59"/>
    </location>
</feature>
<dbReference type="PROSITE" id="PS50931">
    <property type="entry name" value="HTH_LYSR"/>
    <property type="match status" value="1"/>
</dbReference>
<dbReference type="Proteomes" id="UP000192472">
    <property type="component" value="Unassembled WGS sequence"/>
</dbReference>
<evidence type="ECO:0000313" key="7">
    <source>
        <dbReference type="Proteomes" id="UP000192472"/>
    </source>
</evidence>
<gene>
    <name evidence="6" type="ORF">SAMN04488029_0936</name>
</gene>
<dbReference type="RefSeq" id="WP_084371241.1">
    <property type="nucleotide sequence ID" value="NZ_FWYF01000001.1"/>
</dbReference>
<name>A0A1W2G8D1_REIFA</name>
<dbReference type="SUPFAM" id="SSF46785">
    <property type="entry name" value="Winged helix' DNA-binding domain"/>
    <property type="match status" value="1"/>
</dbReference>
<dbReference type="PANTHER" id="PTHR30126">
    <property type="entry name" value="HTH-TYPE TRANSCRIPTIONAL REGULATOR"/>
    <property type="match status" value="1"/>
</dbReference>
<dbReference type="Pfam" id="PF00126">
    <property type="entry name" value="HTH_1"/>
    <property type="match status" value="1"/>
</dbReference>
<proteinExistence type="inferred from homology"/>
<keyword evidence="4" id="KW-0804">Transcription</keyword>
<evidence type="ECO:0000256" key="4">
    <source>
        <dbReference type="ARBA" id="ARBA00023163"/>
    </source>
</evidence>
<dbReference type="PRINTS" id="PR00039">
    <property type="entry name" value="HTHLYSR"/>
</dbReference>
<evidence type="ECO:0000256" key="2">
    <source>
        <dbReference type="ARBA" id="ARBA00023015"/>
    </source>
</evidence>
<dbReference type="InterPro" id="IPR005119">
    <property type="entry name" value="LysR_subst-bd"/>
</dbReference>
<dbReference type="PANTHER" id="PTHR30126:SF40">
    <property type="entry name" value="HTH-TYPE TRANSCRIPTIONAL REGULATOR GLTR"/>
    <property type="match status" value="1"/>
</dbReference>
<dbReference type="GO" id="GO:0000976">
    <property type="term" value="F:transcription cis-regulatory region binding"/>
    <property type="evidence" value="ECO:0007669"/>
    <property type="project" value="TreeGrafter"/>
</dbReference>
<dbReference type="STRING" id="692418.SAMN04488029_0936"/>
<dbReference type="InterPro" id="IPR000847">
    <property type="entry name" value="LysR_HTH_N"/>
</dbReference>
<dbReference type="EMBL" id="FWYF01000001">
    <property type="protein sequence ID" value="SMD32588.1"/>
    <property type="molecule type" value="Genomic_DNA"/>
</dbReference>
<keyword evidence="2" id="KW-0805">Transcription regulation</keyword>
<protein>
    <submittedName>
        <fullName evidence="6">DNA-binding transcriptional regulator, LysR family</fullName>
    </submittedName>
</protein>
<evidence type="ECO:0000259" key="5">
    <source>
        <dbReference type="PROSITE" id="PS50931"/>
    </source>
</evidence>
<dbReference type="InterPro" id="IPR036390">
    <property type="entry name" value="WH_DNA-bd_sf"/>
</dbReference>
<evidence type="ECO:0000256" key="3">
    <source>
        <dbReference type="ARBA" id="ARBA00023125"/>
    </source>
</evidence>
<sequence length="301" mass="34599">MINLEWLRTFRAVYKTKSLSQAAEMLSVSQPTVSQQISALESRMGKKLFERKSKGVIETDVGRMLNTMISGSIEALEGVEHNIIKSDASLKNILTIGVSPHLYKTAFCQRILELGEYVHLTFGTRQQLIRDVEEGNLLYAIVPEEQNTFDTYCHHLTAQNVVLVGTPEIDFSELEKLYKKSHQMAQDWLAQYKWYAHDHNSSFIKVYWLNVFDKKRPAIVPNYVIPNEFETLFQQTRGSGLSIAFDTVVEHFVNEGTLQTCQLKKIPYRELYLIANKKKTKSKVTEEVLKILKKINQHTPA</sequence>
<dbReference type="OrthoDB" id="9785745at2"/>
<reference evidence="6 7" key="1">
    <citation type="submission" date="2017-04" db="EMBL/GenBank/DDBJ databases">
        <authorList>
            <person name="Afonso C.L."/>
            <person name="Miller P.J."/>
            <person name="Scott M.A."/>
            <person name="Spackman E."/>
            <person name="Goraichik I."/>
            <person name="Dimitrov K.M."/>
            <person name="Suarez D.L."/>
            <person name="Swayne D.E."/>
        </authorList>
    </citation>
    <scope>NUCLEOTIDE SEQUENCE [LARGE SCALE GENOMIC DNA]</scope>
    <source>
        <strain evidence="6 7">DSM 26133</strain>
    </source>
</reference>
<evidence type="ECO:0000313" key="6">
    <source>
        <dbReference type="EMBL" id="SMD32588.1"/>
    </source>
</evidence>
<organism evidence="6 7">
    <name type="scientific">Reichenbachiella faecimaris</name>
    <dbReference type="NCBI Taxonomy" id="692418"/>
    <lineage>
        <taxon>Bacteria</taxon>
        <taxon>Pseudomonadati</taxon>
        <taxon>Bacteroidota</taxon>
        <taxon>Cytophagia</taxon>
        <taxon>Cytophagales</taxon>
        <taxon>Reichenbachiellaceae</taxon>
        <taxon>Reichenbachiella</taxon>
    </lineage>
</organism>
<dbReference type="SUPFAM" id="SSF53850">
    <property type="entry name" value="Periplasmic binding protein-like II"/>
    <property type="match status" value="1"/>
</dbReference>